<gene>
    <name evidence="4" type="ORF">Xvie_03725</name>
</gene>
<sequence length="203" mass="22814">MDITFFSTEGELLLKLEKYTLIKLFPNNPLVGSSHMLANKGEPLSVKVDTTDKDILFYEGVDALKRQFSHLEFEQVVVVTSDLHQLIDESIPEYNDNIVETVSEAERSIHIRPVLSVDYVGPENDIEREIVKIWQSILGISGIGIDDNFTELGGNSLLAVQIISAVSNVFEIDVGVDLFYKDQTIRGLSELMISKLEELLQDK</sequence>
<dbReference type="PROSITE" id="PS00012">
    <property type="entry name" value="PHOSPHOPANTETHEINE"/>
    <property type="match status" value="1"/>
</dbReference>
<keyword evidence="2" id="KW-0597">Phosphoprotein</keyword>
<comment type="caution">
    <text evidence="4">The sequence shown here is derived from an EMBL/GenBank/DDBJ whole genome shotgun (WGS) entry which is preliminary data.</text>
</comment>
<feature type="domain" description="Carrier" evidence="3">
    <location>
        <begin position="121"/>
        <end position="196"/>
    </location>
</feature>
<dbReference type="Gene3D" id="1.10.1200.10">
    <property type="entry name" value="ACP-like"/>
    <property type="match status" value="1"/>
</dbReference>
<dbReference type="InterPro" id="IPR006162">
    <property type="entry name" value="Ppantetheine_attach_site"/>
</dbReference>
<dbReference type="EMBL" id="MUBJ01000032">
    <property type="protein sequence ID" value="OTA14401.1"/>
    <property type="molecule type" value="Genomic_DNA"/>
</dbReference>
<protein>
    <submittedName>
        <fullName evidence="4">Putative polyketide synthase</fullName>
    </submittedName>
</protein>
<reference evidence="4 5" key="1">
    <citation type="submission" date="2016-10" db="EMBL/GenBank/DDBJ databases">
        <title>Systematic genetic and metabolomic analysis of Xenorhabdus and Photorhabdus spp., highlights the requirements for a dual symbiotic and pathogenic life style.</title>
        <authorList>
            <person name="Tobias N.J."/>
            <person name="Wolff H."/>
            <person name="Djahanschiri B."/>
            <person name="Pidot S.J."/>
            <person name="Stinear T.P."/>
            <person name="Ebersberger I."/>
            <person name="Bode H.B."/>
        </authorList>
    </citation>
    <scope>NUCLEOTIDE SEQUENCE [LARGE SCALE GENOMIC DNA]</scope>
    <source>
        <strain evidence="4 5">DSM 22392</strain>
    </source>
</reference>
<dbReference type="GO" id="GO:0031177">
    <property type="term" value="F:phosphopantetheine binding"/>
    <property type="evidence" value="ECO:0007669"/>
    <property type="project" value="InterPro"/>
</dbReference>
<evidence type="ECO:0000259" key="3">
    <source>
        <dbReference type="PROSITE" id="PS50075"/>
    </source>
</evidence>
<dbReference type="SUPFAM" id="SSF47336">
    <property type="entry name" value="ACP-like"/>
    <property type="match status" value="1"/>
</dbReference>
<organism evidence="4 5">
    <name type="scientific">Xenorhabdus vietnamensis</name>
    <dbReference type="NCBI Taxonomy" id="351656"/>
    <lineage>
        <taxon>Bacteria</taxon>
        <taxon>Pseudomonadati</taxon>
        <taxon>Pseudomonadota</taxon>
        <taxon>Gammaproteobacteria</taxon>
        <taxon>Enterobacterales</taxon>
        <taxon>Morganellaceae</taxon>
        <taxon>Xenorhabdus</taxon>
    </lineage>
</organism>
<dbReference type="PROSITE" id="PS50075">
    <property type="entry name" value="CARRIER"/>
    <property type="match status" value="1"/>
</dbReference>
<dbReference type="Proteomes" id="UP000194350">
    <property type="component" value="Unassembled WGS sequence"/>
</dbReference>
<dbReference type="SMART" id="SM00823">
    <property type="entry name" value="PKS_PP"/>
    <property type="match status" value="1"/>
</dbReference>
<keyword evidence="5" id="KW-1185">Reference proteome</keyword>
<dbReference type="PANTHER" id="PTHR44845">
    <property type="entry name" value="CARRIER DOMAIN-CONTAINING PROTEIN"/>
    <property type="match status" value="1"/>
</dbReference>
<accession>A0A1Y2SA81</accession>
<evidence type="ECO:0000256" key="1">
    <source>
        <dbReference type="ARBA" id="ARBA00022450"/>
    </source>
</evidence>
<dbReference type="InterPro" id="IPR020806">
    <property type="entry name" value="PKS_PP-bd"/>
</dbReference>
<proteinExistence type="predicted"/>
<dbReference type="STRING" id="351656.Xvie_03725"/>
<evidence type="ECO:0000313" key="5">
    <source>
        <dbReference type="Proteomes" id="UP000194350"/>
    </source>
</evidence>
<dbReference type="PANTHER" id="PTHR44845:SF6">
    <property type="entry name" value="BETA-ALANINE-ACTIVATING ENZYME"/>
    <property type="match status" value="1"/>
</dbReference>
<dbReference type="RefSeq" id="WP_244175728.1">
    <property type="nucleotide sequence ID" value="NZ_CAWNGD010000076.1"/>
</dbReference>
<dbReference type="InterPro" id="IPR036736">
    <property type="entry name" value="ACP-like_sf"/>
</dbReference>
<evidence type="ECO:0000313" key="4">
    <source>
        <dbReference type="EMBL" id="OTA14401.1"/>
    </source>
</evidence>
<dbReference type="AlphaFoldDB" id="A0A1Y2SA81"/>
<keyword evidence="1" id="KW-0596">Phosphopantetheine</keyword>
<name>A0A1Y2SA81_9GAMM</name>
<dbReference type="InterPro" id="IPR009081">
    <property type="entry name" value="PP-bd_ACP"/>
</dbReference>
<dbReference type="Pfam" id="PF00550">
    <property type="entry name" value="PP-binding"/>
    <property type="match status" value="1"/>
</dbReference>
<evidence type="ECO:0000256" key="2">
    <source>
        <dbReference type="ARBA" id="ARBA00022553"/>
    </source>
</evidence>